<evidence type="ECO:0000313" key="2">
    <source>
        <dbReference type="Proteomes" id="UP000095492"/>
    </source>
</evidence>
<accession>A0A173R9L5</accession>
<sequence length="94" mass="11272">MSEKRTDELYRVLQRKGYPDDFCREIAYKQMNTDYTAMRMLGYLYRISDPRPEDVVDEMLAILSDRNAIIQKKEMEHAQTIMNRVYRDGLDNLD</sequence>
<dbReference type="GeneID" id="97390945"/>
<evidence type="ECO:0000313" key="1">
    <source>
        <dbReference type="EMBL" id="CUM74630.1"/>
    </source>
</evidence>
<name>A0A173R9L5_EUBRA</name>
<dbReference type="OrthoDB" id="1934790at2"/>
<dbReference type="AlphaFoldDB" id="A0A173R9L5"/>
<gene>
    <name evidence="1" type="ORF">ERS852448_00268</name>
</gene>
<protein>
    <submittedName>
        <fullName evidence="1">Uncharacterized protein</fullName>
    </submittedName>
</protein>
<reference evidence="1 2" key="1">
    <citation type="submission" date="2015-09" db="EMBL/GenBank/DDBJ databases">
        <authorList>
            <consortium name="Pathogen Informatics"/>
        </authorList>
    </citation>
    <scope>NUCLEOTIDE SEQUENCE [LARGE SCALE GENOMIC DNA]</scope>
    <source>
        <strain evidence="1 2">2789STDY5608891</strain>
    </source>
</reference>
<dbReference type="EMBL" id="CYYA01000002">
    <property type="protein sequence ID" value="CUM74630.1"/>
    <property type="molecule type" value="Genomic_DNA"/>
</dbReference>
<dbReference type="STRING" id="39490.ERS852448_00268"/>
<dbReference type="Proteomes" id="UP000095492">
    <property type="component" value="Unassembled WGS sequence"/>
</dbReference>
<proteinExistence type="predicted"/>
<organism evidence="1 2">
    <name type="scientific">Eubacterium ramulus</name>
    <dbReference type="NCBI Taxonomy" id="39490"/>
    <lineage>
        <taxon>Bacteria</taxon>
        <taxon>Bacillati</taxon>
        <taxon>Bacillota</taxon>
        <taxon>Clostridia</taxon>
        <taxon>Eubacteriales</taxon>
        <taxon>Eubacteriaceae</taxon>
        <taxon>Eubacterium</taxon>
    </lineage>
</organism>
<dbReference type="RefSeq" id="WP_022036690.1">
    <property type="nucleotide sequence ID" value="NZ_CAXUGT010000004.1"/>
</dbReference>